<dbReference type="InterPro" id="IPR029063">
    <property type="entry name" value="SAM-dependent_MTases_sf"/>
</dbReference>
<dbReference type="Pfam" id="PF21302">
    <property type="entry name" value="Zn_ribbon_RlmA"/>
    <property type="match status" value="1"/>
</dbReference>
<accession>A0A1S8DH23</accession>
<dbReference type="PANTHER" id="PTHR43460">
    <property type="entry name" value="METHYLTRANSFERASE"/>
    <property type="match status" value="1"/>
</dbReference>
<feature type="binding site" evidence="1">
    <location>
        <position position="22"/>
    </location>
    <ligand>
        <name>Zn(2+)</name>
        <dbReference type="ChEBI" id="CHEBI:29105"/>
    </ligand>
</feature>
<keyword evidence="6" id="KW-1185">Reference proteome</keyword>
<evidence type="ECO:0000259" key="4">
    <source>
        <dbReference type="Pfam" id="PF21302"/>
    </source>
</evidence>
<dbReference type="InterPro" id="IPR041698">
    <property type="entry name" value="Methyltransf_25"/>
</dbReference>
<dbReference type="PIRSF" id="PIRSF018249">
    <property type="entry name" value="MyrA_prd"/>
    <property type="match status" value="1"/>
</dbReference>
<protein>
    <submittedName>
        <fullName evidence="5">Uncharacterized protein</fullName>
    </submittedName>
</protein>
<dbReference type="RefSeq" id="WP_083727255.1">
    <property type="nucleotide sequence ID" value="NZ_FOUD01000001.1"/>
</dbReference>
<dbReference type="CDD" id="cd02440">
    <property type="entry name" value="AdoMet_MTases"/>
    <property type="match status" value="1"/>
</dbReference>
<dbReference type="STRING" id="254161.SAMN05216256_10161"/>
<sequence>MLQLICPHCHAPLSNVDRQWSCPAGHSYDQARQGYLNLLLVQFKNSKQPGDTPQMLACRQAFLDAGHYQPVSDAINQLFAETSPQTLLDMGCGEGYYIERLASALPDTAIGGFDISKDAIIKACRRSRSIRWMVASSARLPVADQSLDAALSVFSPWSADECLRTVKPGGRVLIVGPHGDHLLALRERLYDQIHPTPALIKSLPDGLRIASEQTLRYPLQLTGEDMGNLIGMTPHGVRSRPERQQAIAEQGIDGLEVAMQMIMLERC</sequence>
<feature type="binding site" evidence="1">
    <location>
        <position position="6"/>
    </location>
    <ligand>
        <name>Zn(2+)</name>
        <dbReference type="ChEBI" id="CHEBI:29105"/>
    </ligand>
</feature>
<feature type="binding site" evidence="2">
    <location>
        <position position="181"/>
    </location>
    <ligand>
        <name>S-adenosyl-L-methionine</name>
        <dbReference type="ChEBI" id="CHEBI:59789"/>
    </ligand>
</feature>
<dbReference type="SUPFAM" id="SSF53335">
    <property type="entry name" value="S-adenosyl-L-methionine-dependent methyltransferases"/>
    <property type="match status" value="1"/>
</dbReference>
<keyword evidence="1" id="KW-0479">Metal-binding</keyword>
<keyword evidence="2" id="KW-0949">S-adenosyl-L-methionine</keyword>
<comment type="caution">
    <text evidence="5">The sequence shown here is derived from an EMBL/GenBank/DDBJ whole genome shotgun (WGS) entry which is preliminary data.</text>
</comment>
<gene>
    <name evidence="5" type="ORF">BXT89_10010</name>
</gene>
<evidence type="ECO:0000313" key="5">
    <source>
        <dbReference type="EMBL" id="ONM43922.1"/>
    </source>
</evidence>
<dbReference type="InterPro" id="IPR052939">
    <property type="entry name" value="23S_rRNA_MeTrnsfrase_RlmA"/>
</dbReference>
<dbReference type="PANTHER" id="PTHR43460:SF1">
    <property type="entry name" value="METHYLTRANSFERASE TYPE 11 DOMAIN-CONTAINING PROTEIN"/>
    <property type="match status" value="1"/>
</dbReference>
<dbReference type="InterPro" id="IPR048647">
    <property type="entry name" value="RlmA_N"/>
</dbReference>
<feature type="domain" description="Methyltransferase" evidence="3">
    <location>
        <begin position="88"/>
        <end position="170"/>
    </location>
</feature>
<dbReference type="InterPro" id="IPR016718">
    <property type="entry name" value="rRNA_m1G-MeTrfase_A_prd"/>
</dbReference>
<reference evidence="5 6" key="1">
    <citation type="submission" date="2017-01" db="EMBL/GenBank/DDBJ databases">
        <title>Draft genome sequence of Pseudomonas pachastrellae type strain CCUG 46540T from a deep sea.</title>
        <authorList>
            <person name="Gomila M."/>
            <person name="Mulet M."/>
            <person name="Lalucat J."/>
            <person name="Garcia-Valdes E."/>
        </authorList>
    </citation>
    <scope>NUCLEOTIDE SEQUENCE [LARGE SCALE GENOMIC DNA]</scope>
    <source>
        <strain evidence="5 6">CCUG 46540</strain>
    </source>
</reference>
<feature type="domain" description="23S rRNA (guanine(745)-N(1))-methyltransferase N-terminal" evidence="4">
    <location>
        <begin position="5"/>
        <end position="47"/>
    </location>
</feature>
<feature type="binding site" evidence="2">
    <location>
        <position position="68"/>
    </location>
    <ligand>
        <name>S-adenosyl-L-methionine</name>
        <dbReference type="ChEBI" id="CHEBI:59789"/>
    </ligand>
</feature>
<dbReference type="GO" id="GO:0046872">
    <property type="term" value="F:metal ion binding"/>
    <property type="evidence" value="ECO:0007669"/>
    <property type="project" value="UniProtKB-KW"/>
</dbReference>
<feature type="binding site" evidence="1">
    <location>
        <position position="9"/>
    </location>
    <ligand>
        <name>Zn(2+)</name>
        <dbReference type="ChEBI" id="CHEBI:29105"/>
    </ligand>
</feature>
<organism evidence="5 6">
    <name type="scientific">Halopseudomonas pachastrellae</name>
    <dbReference type="NCBI Taxonomy" id="254161"/>
    <lineage>
        <taxon>Bacteria</taxon>
        <taxon>Pseudomonadati</taxon>
        <taxon>Pseudomonadota</taxon>
        <taxon>Gammaproteobacteria</taxon>
        <taxon>Pseudomonadales</taxon>
        <taxon>Pseudomonadaceae</taxon>
        <taxon>Halopseudomonas</taxon>
    </lineage>
</organism>
<feature type="binding site" evidence="1">
    <location>
        <position position="26"/>
    </location>
    <ligand>
        <name>Zn(2+)</name>
        <dbReference type="ChEBI" id="CHEBI:29105"/>
    </ligand>
</feature>
<evidence type="ECO:0000256" key="1">
    <source>
        <dbReference type="PIRSR" id="PIRSR018249-1"/>
    </source>
</evidence>
<dbReference type="GO" id="GO:0008168">
    <property type="term" value="F:methyltransferase activity"/>
    <property type="evidence" value="ECO:0007669"/>
    <property type="project" value="InterPro"/>
</dbReference>
<evidence type="ECO:0000256" key="2">
    <source>
        <dbReference type="PIRSR" id="PIRSR018249-2"/>
    </source>
</evidence>
<dbReference type="EMBL" id="MUBC01000019">
    <property type="protein sequence ID" value="ONM43922.1"/>
    <property type="molecule type" value="Genomic_DNA"/>
</dbReference>
<dbReference type="OrthoDB" id="108476at2"/>
<name>A0A1S8DH23_9GAMM</name>
<proteinExistence type="predicted"/>
<dbReference type="Pfam" id="PF13649">
    <property type="entry name" value="Methyltransf_25"/>
    <property type="match status" value="1"/>
</dbReference>
<feature type="binding site" evidence="2">
    <location>
        <begin position="94"/>
        <end position="95"/>
    </location>
    <ligand>
        <name>S-adenosyl-L-methionine</name>
        <dbReference type="ChEBI" id="CHEBI:59789"/>
    </ligand>
</feature>
<dbReference type="Gene3D" id="3.40.50.150">
    <property type="entry name" value="Vaccinia Virus protein VP39"/>
    <property type="match status" value="1"/>
</dbReference>
<evidence type="ECO:0000259" key="3">
    <source>
        <dbReference type="Pfam" id="PF13649"/>
    </source>
</evidence>
<keyword evidence="1" id="KW-0862">Zinc</keyword>
<dbReference type="Proteomes" id="UP000242847">
    <property type="component" value="Unassembled WGS sequence"/>
</dbReference>
<evidence type="ECO:0000313" key="6">
    <source>
        <dbReference type="Proteomes" id="UP000242847"/>
    </source>
</evidence>
<dbReference type="AlphaFoldDB" id="A0A1S8DH23"/>